<dbReference type="PANTHER" id="PTHR30590">
    <property type="entry name" value="INNER MEMBRANE PROTEIN"/>
    <property type="match status" value="1"/>
</dbReference>
<dbReference type="EMBL" id="UOFC01000244">
    <property type="protein sequence ID" value="VAW48922.1"/>
    <property type="molecule type" value="Genomic_DNA"/>
</dbReference>
<feature type="transmembrane region" description="Helical" evidence="1">
    <location>
        <begin position="207"/>
        <end position="227"/>
    </location>
</feature>
<feature type="transmembrane region" description="Helical" evidence="1">
    <location>
        <begin position="109"/>
        <end position="125"/>
    </location>
</feature>
<feature type="domain" description="Heparan-alpha-glucosaminide N-acetyltransferase catalytic" evidence="3">
    <location>
        <begin position="7"/>
        <end position="207"/>
    </location>
</feature>
<feature type="transmembrane region" description="Helical" evidence="1">
    <location>
        <begin position="256"/>
        <end position="277"/>
    </location>
</feature>
<evidence type="ECO:0000259" key="3">
    <source>
        <dbReference type="Pfam" id="PF07786"/>
    </source>
</evidence>
<dbReference type="AlphaFoldDB" id="A0A3B0WCK4"/>
<feature type="transmembrane region" description="Helical" evidence="1">
    <location>
        <begin position="132"/>
        <end position="150"/>
    </location>
</feature>
<feature type="domain" description="DUF418" evidence="2">
    <location>
        <begin position="258"/>
        <end position="361"/>
    </location>
</feature>
<dbReference type="Pfam" id="PF07786">
    <property type="entry name" value="HGSNAT_cat"/>
    <property type="match status" value="1"/>
</dbReference>
<gene>
    <name evidence="4" type="ORF">MNBD_GAMMA03-81</name>
</gene>
<feature type="transmembrane region" description="Helical" evidence="1">
    <location>
        <begin position="327"/>
        <end position="345"/>
    </location>
</feature>
<name>A0A3B0WCK4_9ZZZZ</name>
<feature type="transmembrane region" description="Helical" evidence="1">
    <location>
        <begin position="170"/>
        <end position="195"/>
    </location>
</feature>
<evidence type="ECO:0008006" key="5">
    <source>
        <dbReference type="Google" id="ProtNLM"/>
    </source>
</evidence>
<evidence type="ECO:0000259" key="2">
    <source>
        <dbReference type="Pfam" id="PF04235"/>
    </source>
</evidence>
<evidence type="ECO:0000256" key="1">
    <source>
        <dbReference type="SAM" id="Phobius"/>
    </source>
</evidence>
<proteinExistence type="predicted"/>
<feature type="transmembrane region" description="Helical" evidence="1">
    <location>
        <begin position="7"/>
        <end position="27"/>
    </location>
</feature>
<feature type="transmembrane region" description="Helical" evidence="1">
    <location>
        <begin position="298"/>
        <end position="315"/>
    </location>
</feature>
<dbReference type="InterPro" id="IPR012429">
    <property type="entry name" value="HGSNAT_cat"/>
</dbReference>
<feature type="transmembrane region" description="Helical" evidence="1">
    <location>
        <begin position="39"/>
        <end position="66"/>
    </location>
</feature>
<keyword evidence="1" id="KW-0812">Transmembrane</keyword>
<organism evidence="4">
    <name type="scientific">hydrothermal vent metagenome</name>
    <dbReference type="NCBI Taxonomy" id="652676"/>
    <lineage>
        <taxon>unclassified sequences</taxon>
        <taxon>metagenomes</taxon>
        <taxon>ecological metagenomes</taxon>
    </lineage>
</organism>
<keyword evidence="1" id="KW-1133">Transmembrane helix</keyword>
<feature type="transmembrane region" description="Helical" evidence="1">
    <location>
        <begin position="86"/>
        <end position="103"/>
    </location>
</feature>
<accession>A0A3B0WCK4</accession>
<dbReference type="InterPro" id="IPR007349">
    <property type="entry name" value="DUF418"/>
</dbReference>
<reference evidence="4" key="1">
    <citation type="submission" date="2018-06" db="EMBL/GenBank/DDBJ databases">
        <authorList>
            <person name="Zhirakovskaya E."/>
        </authorList>
    </citation>
    <scope>NUCLEOTIDE SEQUENCE</scope>
</reference>
<protein>
    <recommendedName>
        <fullName evidence="5">DUF418 domain-containing protein</fullName>
    </recommendedName>
</protein>
<evidence type="ECO:0000313" key="4">
    <source>
        <dbReference type="EMBL" id="VAW48922.1"/>
    </source>
</evidence>
<keyword evidence="1" id="KW-0472">Membrane</keyword>
<dbReference type="PANTHER" id="PTHR30590:SF3">
    <property type="entry name" value="HYPOTHETICAL MEMBRANE SPANNING PROTEIN"/>
    <property type="match status" value="1"/>
</dbReference>
<dbReference type="InterPro" id="IPR052529">
    <property type="entry name" value="Bact_Transport_Assoc"/>
</dbReference>
<sequence>MIMDTRRIVGFDIARALAIFGMIIINFKVTLNANEGSTILLWFSSLFEGRASALFVILAGVGITFLTNRALKSGDNRIIQQARIGIIKRGMLLIIIGLSYTPIWEADILHFYGFYFLIAAMLFTFDSKKLLIFAWVFMLVFPVLVMVFDYDKGWNWTTYHYAGFWTLDGIIRRILFNGFHPVFPWVAFLIFGMWLGRQNLSATKVRIRLLTCSLIVWIFIETFFYWLRRTFTNTVELGLTTEELNLLLSTSVMPPFPQYILAAGSLATILIIMSIILAERYQHARLTRWLCKTGQMSLTIYIAHVVIGMGFLELIGKLENQNIEFAMLSASIFCIMAVIGSVFWLSHFKTGPLEWVFRKIAKSASN</sequence>
<dbReference type="Pfam" id="PF04235">
    <property type="entry name" value="DUF418"/>
    <property type="match status" value="1"/>
</dbReference>